<protein>
    <submittedName>
        <fullName evidence="1">Uncharacterized protein</fullName>
    </submittedName>
</protein>
<feature type="non-terminal residue" evidence="1">
    <location>
        <position position="1"/>
    </location>
</feature>
<dbReference type="AlphaFoldDB" id="A0A061QLV1"/>
<proteinExistence type="predicted"/>
<accession>A0A061QLV1</accession>
<organism evidence="1">
    <name type="scientific">Tetraselmis sp. GSL018</name>
    <dbReference type="NCBI Taxonomy" id="582737"/>
    <lineage>
        <taxon>Eukaryota</taxon>
        <taxon>Viridiplantae</taxon>
        <taxon>Chlorophyta</taxon>
        <taxon>core chlorophytes</taxon>
        <taxon>Chlorodendrophyceae</taxon>
        <taxon>Chlorodendrales</taxon>
        <taxon>Chlorodendraceae</taxon>
        <taxon>Tetraselmis</taxon>
    </lineage>
</organism>
<evidence type="ECO:0000313" key="1">
    <source>
        <dbReference type="EMBL" id="JAC60688.1"/>
    </source>
</evidence>
<gene>
    <name evidence="1" type="ORF">TSPGSL018_28299</name>
</gene>
<sequence length="61" mass="7019">ESLKRGLLYTMDDDNFWECDSYGDSAIVVSDNIQLDKHSISMLCQRLARGKSVSCHLIQRR</sequence>
<reference evidence="1" key="1">
    <citation type="submission" date="2014-05" db="EMBL/GenBank/DDBJ databases">
        <title>The transcriptome of the halophilic microalga Tetraselmis sp. GSL018 isolated from the Great Salt Lake, Utah.</title>
        <authorList>
            <person name="Jinkerson R.E."/>
            <person name="D'Adamo S."/>
            <person name="Posewitz M.C."/>
        </authorList>
    </citation>
    <scope>NUCLEOTIDE SEQUENCE</scope>
    <source>
        <strain evidence="1">GSL018</strain>
    </source>
</reference>
<dbReference type="EMBL" id="GBEZ01026532">
    <property type="protein sequence ID" value="JAC60688.1"/>
    <property type="molecule type" value="Transcribed_RNA"/>
</dbReference>
<name>A0A061QLV1_9CHLO</name>